<comment type="pathway">
    <text evidence="1">Carbohydrate acid metabolism.</text>
</comment>
<dbReference type="RefSeq" id="WP_331846221.1">
    <property type="nucleotide sequence ID" value="NZ_JAZHPZ010000003.1"/>
</dbReference>
<comment type="caution">
    <text evidence="6">The sequence shown here is derived from an EMBL/GenBank/DDBJ whole genome shotgun (WGS) entry which is preliminary data.</text>
</comment>
<sequence>MTSALLDRLKEEKIVAILRGVPKERGDAVAGALSRGGIVFTEVTMNTEGALDMIYSWREKFGERMRIGAGTVLDLGAAKEAVRAGAEYLISPHLDEKVVDYALAQGIGVFPGAMTPTEIIAAWKAGATAVKLFPMATLGVGYLREVRASLSHIPMLATGGVRLDNIREFLSAGATAVGLGGYLVNPALVREGRYETIVQNAADLVRAVKSYNEVTA</sequence>
<organism evidence="6 7">
    <name type="scientific">Paenibacillus haidiansis</name>
    <dbReference type="NCBI Taxonomy" id="1574488"/>
    <lineage>
        <taxon>Bacteria</taxon>
        <taxon>Bacillati</taxon>
        <taxon>Bacillota</taxon>
        <taxon>Bacilli</taxon>
        <taxon>Bacillales</taxon>
        <taxon>Paenibacillaceae</taxon>
        <taxon>Paenibacillus</taxon>
    </lineage>
</organism>
<name>A0ABU7VRJ5_9BACL</name>
<dbReference type="PANTHER" id="PTHR30246:SF1">
    <property type="entry name" value="2-DEHYDRO-3-DEOXY-6-PHOSPHOGALACTONATE ALDOLASE-RELATED"/>
    <property type="match status" value="1"/>
</dbReference>
<dbReference type="NCBIfam" id="TIGR01182">
    <property type="entry name" value="eda"/>
    <property type="match status" value="1"/>
</dbReference>
<evidence type="ECO:0000256" key="3">
    <source>
        <dbReference type="ARBA" id="ARBA00011233"/>
    </source>
</evidence>
<comment type="similarity">
    <text evidence="2">Belongs to the KHG/KDPG aldolase family.</text>
</comment>
<dbReference type="SUPFAM" id="SSF51569">
    <property type="entry name" value="Aldolase"/>
    <property type="match status" value="1"/>
</dbReference>
<dbReference type="Gene3D" id="3.20.20.70">
    <property type="entry name" value="Aldolase class I"/>
    <property type="match status" value="1"/>
</dbReference>
<dbReference type="PANTHER" id="PTHR30246">
    <property type="entry name" value="2-KETO-3-DEOXY-6-PHOSPHOGLUCONATE ALDOLASE"/>
    <property type="match status" value="1"/>
</dbReference>
<proteinExistence type="inferred from homology"/>
<evidence type="ECO:0000256" key="5">
    <source>
        <dbReference type="ARBA" id="ARBA00023277"/>
    </source>
</evidence>
<evidence type="ECO:0000256" key="1">
    <source>
        <dbReference type="ARBA" id="ARBA00004761"/>
    </source>
</evidence>
<dbReference type="InterPro" id="IPR013785">
    <property type="entry name" value="Aldolase_TIM"/>
</dbReference>
<dbReference type="InterPro" id="IPR000887">
    <property type="entry name" value="Aldlse_KDPG_KHG"/>
</dbReference>
<accession>A0ABU7VRJ5</accession>
<dbReference type="Pfam" id="PF01081">
    <property type="entry name" value="Aldolase"/>
    <property type="match status" value="1"/>
</dbReference>
<evidence type="ECO:0000256" key="2">
    <source>
        <dbReference type="ARBA" id="ARBA00006906"/>
    </source>
</evidence>
<reference evidence="6 7" key="1">
    <citation type="submission" date="2024-02" db="EMBL/GenBank/DDBJ databases">
        <title>A nitrogen-fixing paenibacillus bacterium.</title>
        <authorList>
            <person name="Zhang W.L."/>
            <person name="Chen S.F."/>
        </authorList>
    </citation>
    <scope>NUCLEOTIDE SEQUENCE [LARGE SCALE GENOMIC DNA]</scope>
    <source>
        <strain evidence="6 7">M1</strain>
    </source>
</reference>
<keyword evidence="5" id="KW-0119">Carbohydrate metabolism</keyword>
<evidence type="ECO:0000256" key="4">
    <source>
        <dbReference type="ARBA" id="ARBA00023239"/>
    </source>
</evidence>
<protein>
    <submittedName>
        <fullName evidence="6">Bifunctional 4-hydroxy-2-oxoglutarate aldolase/2-dehydro-3-deoxy-phosphogluconate aldolase</fullName>
    </submittedName>
</protein>
<dbReference type="EMBL" id="JAZHPZ010000003">
    <property type="protein sequence ID" value="MEF2965998.1"/>
    <property type="molecule type" value="Genomic_DNA"/>
</dbReference>
<keyword evidence="7" id="KW-1185">Reference proteome</keyword>
<evidence type="ECO:0000313" key="6">
    <source>
        <dbReference type="EMBL" id="MEF2965998.1"/>
    </source>
</evidence>
<comment type="subunit">
    <text evidence="3">Homotrimer.</text>
</comment>
<gene>
    <name evidence="6" type="ORF">V3851_09160</name>
</gene>
<dbReference type="CDD" id="cd00452">
    <property type="entry name" value="KDPG_aldolase"/>
    <property type="match status" value="1"/>
</dbReference>
<dbReference type="Proteomes" id="UP001306950">
    <property type="component" value="Unassembled WGS sequence"/>
</dbReference>
<evidence type="ECO:0000313" key="7">
    <source>
        <dbReference type="Proteomes" id="UP001306950"/>
    </source>
</evidence>
<keyword evidence="4" id="KW-0456">Lyase</keyword>